<evidence type="ECO:0000256" key="8">
    <source>
        <dbReference type="ARBA" id="ARBA00022837"/>
    </source>
</evidence>
<proteinExistence type="inferred from homology"/>
<feature type="binding site" evidence="13">
    <location>
        <position position="277"/>
    </location>
    <ligand>
        <name>beta-D-galactose</name>
        <dbReference type="ChEBI" id="CHEBI:27667"/>
    </ligand>
</feature>
<keyword evidence="9 11" id="KW-0413">Isomerase</keyword>
<evidence type="ECO:0000256" key="11">
    <source>
        <dbReference type="PIRNR" id="PIRNR005096"/>
    </source>
</evidence>
<evidence type="ECO:0000256" key="7">
    <source>
        <dbReference type="ARBA" id="ARBA00014165"/>
    </source>
</evidence>
<organism evidence="15 16">
    <name type="scientific">Sphingobacterium allocomposti</name>
    <dbReference type="NCBI Taxonomy" id="415956"/>
    <lineage>
        <taxon>Bacteria</taxon>
        <taxon>Pseudomonadati</taxon>
        <taxon>Bacteroidota</taxon>
        <taxon>Sphingobacteriia</taxon>
        <taxon>Sphingobacteriales</taxon>
        <taxon>Sphingobacteriaceae</taxon>
        <taxon>Sphingobacterium</taxon>
    </lineage>
</organism>
<dbReference type="PANTHER" id="PTHR10091">
    <property type="entry name" value="ALDOSE-1-EPIMERASE"/>
    <property type="match status" value="1"/>
</dbReference>
<evidence type="ECO:0000256" key="13">
    <source>
        <dbReference type="PIRSR" id="PIRSR005096-2"/>
    </source>
</evidence>
<dbReference type="GO" id="GO:0030246">
    <property type="term" value="F:carbohydrate binding"/>
    <property type="evidence" value="ECO:0007669"/>
    <property type="project" value="InterPro"/>
</dbReference>
<comment type="catalytic activity">
    <reaction evidence="1 11">
        <text>alpha-D-glucose = beta-D-glucose</text>
        <dbReference type="Rhea" id="RHEA:10264"/>
        <dbReference type="ChEBI" id="CHEBI:15903"/>
        <dbReference type="ChEBI" id="CHEBI:17925"/>
        <dbReference type="EC" id="5.1.3.3"/>
    </reaction>
</comment>
<evidence type="ECO:0000313" key="16">
    <source>
        <dbReference type="Proteomes" id="UP000325105"/>
    </source>
</evidence>
<evidence type="ECO:0000256" key="14">
    <source>
        <dbReference type="PIRSR" id="PIRSR005096-3"/>
    </source>
</evidence>
<dbReference type="InterPro" id="IPR011013">
    <property type="entry name" value="Gal_mutarotase_sf_dom"/>
</dbReference>
<dbReference type="PANTHER" id="PTHR10091:SF0">
    <property type="entry name" value="GALACTOSE MUTAROTASE"/>
    <property type="match status" value="1"/>
</dbReference>
<dbReference type="NCBIfam" id="NF008277">
    <property type="entry name" value="PRK11055.1"/>
    <property type="match status" value="1"/>
</dbReference>
<feature type="active site" description="Proton donor" evidence="12">
    <location>
        <position position="205"/>
    </location>
</feature>
<sequence>MFGVATALICLSCQNTGRNRTTDATTSADSSANTFDGEIDGHTIKLYTLTNKTGAKATFTNFGARIVSLSVPDKAGKLTDVVLGFNKASDYNNPEEPYYGTIVGPFGNRIANGKFTLDGETYTLPTNNGPNTLHGGYKGVHFAAWEAQTNGDNTITFSYTLPDKHEGFPGNIAMTVTYTLTDDNALEIAYKATTDKKTVVNLTNHAYFNLNGEGSGTILDHRLQIFADRFTPVDSTLIPTGELTPVKGTPFDFTTAKAIGRDIEVEDTQLAYGEGYDHNFVLSGNKVDGLTHAATLVGDKSGIKMDIYTEEPGLQFYSGNFMSEKVTLKNGKKDSFRTGLCLETQHFPDSPNQAAFPSTVLAPGETYQTKSVYKFTVE</sequence>
<dbReference type="Gene3D" id="2.70.98.10">
    <property type="match status" value="1"/>
</dbReference>
<comment type="caution">
    <text evidence="15">The sequence shown here is derived from an EMBL/GenBank/DDBJ whole genome shotgun (WGS) entry which is preliminary data.</text>
</comment>
<evidence type="ECO:0000256" key="12">
    <source>
        <dbReference type="PIRSR" id="PIRSR005096-1"/>
    </source>
</evidence>
<evidence type="ECO:0000256" key="10">
    <source>
        <dbReference type="ARBA" id="ARBA00023277"/>
    </source>
</evidence>
<dbReference type="AlphaFoldDB" id="A0A5S5DQX1"/>
<evidence type="ECO:0000256" key="2">
    <source>
        <dbReference type="ARBA" id="ARBA00001913"/>
    </source>
</evidence>
<dbReference type="GO" id="GO:0006006">
    <property type="term" value="P:glucose metabolic process"/>
    <property type="evidence" value="ECO:0007669"/>
    <property type="project" value="TreeGrafter"/>
</dbReference>
<feature type="active site" description="Proton acceptor" evidence="12">
    <location>
        <position position="343"/>
    </location>
</feature>
<dbReference type="PROSITE" id="PS00545">
    <property type="entry name" value="ALDOSE_1_EPIMERASE"/>
    <property type="match status" value="1"/>
</dbReference>
<dbReference type="Proteomes" id="UP000325105">
    <property type="component" value="Unassembled WGS sequence"/>
</dbReference>
<feature type="binding site" evidence="14">
    <location>
        <begin position="108"/>
        <end position="109"/>
    </location>
    <ligand>
        <name>beta-D-galactose</name>
        <dbReference type="ChEBI" id="CHEBI:27667"/>
    </ligand>
</feature>
<protein>
    <recommendedName>
        <fullName evidence="7 11">Aldose 1-epimerase</fullName>
        <ecNumber evidence="6 11">5.1.3.3</ecNumber>
    </recommendedName>
</protein>
<keyword evidence="10 11" id="KW-0119">Carbohydrate metabolism</keyword>
<comment type="cofactor">
    <cofactor evidence="2">
        <name>Ca(2+)</name>
        <dbReference type="ChEBI" id="CHEBI:29108"/>
    </cofactor>
</comment>
<comment type="pathway">
    <text evidence="3 11">Carbohydrate metabolism; hexose metabolism.</text>
</comment>
<dbReference type="GO" id="GO:0004034">
    <property type="term" value="F:aldose 1-epimerase activity"/>
    <property type="evidence" value="ECO:0007669"/>
    <property type="project" value="UniProtKB-EC"/>
</dbReference>
<dbReference type="Pfam" id="PF01263">
    <property type="entry name" value="Aldose_epim"/>
    <property type="match status" value="1"/>
</dbReference>
<dbReference type="PIRSF" id="PIRSF005096">
    <property type="entry name" value="GALM"/>
    <property type="match status" value="1"/>
</dbReference>
<evidence type="ECO:0000256" key="5">
    <source>
        <dbReference type="ARBA" id="ARBA00011245"/>
    </source>
</evidence>
<evidence type="ECO:0000256" key="6">
    <source>
        <dbReference type="ARBA" id="ARBA00013185"/>
    </source>
</evidence>
<evidence type="ECO:0000313" key="15">
    <source>
        <dbReference type="EMBL" id="TYP98360.1"/>
    </source>
</evidence>
<comment type="similarity">
    <text evidence="4 11">Belongs to the aldose epimerase family.</text>
</comment>
<evidence type="ECO:0000256" key="4">
    <source>
        <dbReference type="ARBA" id="ARBA00006206"/>
    </source>
</evidence>
<dbReference type="InterPro" id="IPR018052">
    <property type="entry name" value="Ald1_epimerase_CS"/>
</dbReference>
<keyword evidence="16" id="KW-1185">Reference proteome</keyword>
<name>A0A5S5DQX1_9SPHI</name>
<dbReference type="CDD" id="cd09019">
    <property type="entry name" value="galactose_mutarotase_like"/>
    <property type="match status" value="1"/>
</dbReference>
<evidence type="ECO:0000256" key="1">
    <source>
        <dbReference type="ARBA" id="ARBA00001614"/>
    </source>
</evidence>
<dbReference type="InterPro" id="IPR008183">
    <property type="entry name" value="Aldose_1/G6P_1-epimerase"/>
</dbReference>
<dbReference type="SUPFAM" id="SSF74650">
    <property type="entry name" value="Galactose mutarotase-like"/>
    <property type="match status" value="1"/>
</dbReference>
<dbReference type="GO" id="GO:0033499">
    <property type="term" value="P:galactose catabolic process via UDP-galactose, Leloir pathway"/>
    <property type="evidence" value="ECO:0007669"/>
    <property type="project" value="TreeGrafter"/>
</dbReference>
<dbReference type="UniPathway" id="UPA00242"/>
<reference evidence="15 16" key="1">
    <citation type="submission" date="2019-07" db="EMBL/GenBank/DDBJ databases">
        <title>Genomic Encyclopedia of Archaeal and Bacterial Type Strains, Phase II (KMG-II): from individual species to whole genera.</title>
        <authorList>
            <person name="Goeker M."/>
        </authorList>
    </citation>
    <scope>NUCLEOTIDE SEQUENCE [LARGE SCALE GENOMIC DNA]</scope>
    <source>
        <strain evidence="15 16">DSM 18850</strain>
    </source>
</reference>
<accession>A0A5S5DQX1</accession>
<comment type="subunit">
    <text evidence="5">Monomer.</text>
</comment>
<evidence type="ECO:0000256" key="3">
    <source>
        <dbReference type="ARBA" id="ARBA00005028"/>
    </source>
</evidence>
<dbReference type="InterPro" id="IPR047215">
    <property type="entry name" value="Galactose_mutarotase-like"/>
</dbReference>
<feature type="binding site" evidence="14">
    <location>
        <begin position="205"/>
        <end position="207"/>
    </location>
    <ligand>
        <name>beta-D-galactose</name>
        <dbReference type="ChEBI" id="CHEBI:27667"/>
    </ligand>
</feature>
<keyword evidence="8" id="KW-0106">Calcium</keyword>
<dbReference type="EMBL" id="VNHX01000001">
    <property type="protein sequence ID" value="TYP98360.1"/>
    <property type="molecule type" value="Genomic_DNA"/>
</dbReference>
<dbReference type="InterPro" id="IPR014718">
    <property type="entry name" value="GH-type_carb-bd"/>
</dbReference>
<evidence type="ECO:0000256" key="9">
    <source>
        <dbReference type="ARBA" id="ARBA00023235"/>
    </source>
</evidence>
<gene>
    <name evidence="15" type="ORF">BC792_10114</name>
</gene>
<dbReference type="InterPro" id="IPR015443">
    <property type="entry name" value="Aldose_1-epimerase"/>
</dbReference>
<dbReference type="EC" id="5.1.3.3" evidence="6 11"/>